<organism evidence="1 2">
    <name type="scientific">Saccharothrix violaceirubra</name>
    <dbReference type="NCBI Taxonomy" id="413306"/>
    <lineage>
        <taxon>Bacteria</taxon>
        <taxon>Bacillati</taxon>
        <taxon>Actinomycetota</taxon>
        <taxon>Actinomycetes</taxon>
        <taxon>Pseudonocardiales</taxon>
        <taxon>Pseudonocardiaceae</taxon>
        <taxon>Saccharothrix</taxon>
    </lineage>
</organism>
<dbReference type="EMBL" id="JACHJS010000001">
    <property type="protein sequence ID" value="MBB4963488.1"/>
    <property type="molecule type" value="Genomic_DNA"/>
</dbReference>
<accession>A0A7W7SYY3</accession>
<proteinExistence type="predicted"/>
<gene>
    <name evidence="1" type="ORF">F4559_000847</name>
</gene>
<comment type="caution">
    <text evidence="1">The sequence shown here is derived from an EMBL/GenBank/DDBJ whole genome shotgun (WGS) entry which is preliminary data.</text>
</comment>
<dbReference type="RefSeq" id="WP_184666257.1">
    <property type="nucleotide sequence ID" value="NZ_BAABAI010000011.1"/>
</dbReference>
<reference evidence="1 2" key="1">
    <citation type="submission" date="2020-08" db="EMBL/GenBank/DDBJ databases">
        <title>Sequencing the genomes of 1000 actinobacteria strains.</title>
        <authorList>
            <person name="Klenk H.-P."/>
        </authorList>
    </citation>
    <scope>NUCLEOTIDE SEQUENCE [LARGE SCALE GENOMIC DNA]</scope>
    <source>
        <strain evidence="1 2">DSM 45084</strain>
    </source>
</reference>
<protein>
    <submittedName>
        <fullName evidence="1">Uncharacterized protein</fullName>
    </submittedName>
</protein>
<evidence type="ECO:0000313" key="2">
    <source>
        <dbReference type="Proteomes" id="UP000542674"/>
    </source>
</evidence>
<keyword evidence="2" id="KW-1185">Reference proteome</keyword>
<name>A0A7W7SYY3_9PSEU</name>
<dbReference type="AlphaFoldDB" id="A0A7W7SYY3"/>
<sequence length="181" mass="20213">MTLFEDLSPLDLLSLSRALLSEEFAAAELTPFDWLGIVEMLEGSLVDKCQDLTPREWSVCVLALARSHASAVDSGILDDREVLVRRLNLGAVLTRGVPVSREFEILNPDALIAELFRKLPMTIDEARRMSADWRSLEISQIRVLRSVKNLVTPAVQLARVAPGTAWLPMLRLWADILPDLP</sequence>
<dbReference type="Proteomes" id="UP000542674">
    <property type="component" value="Unassembled WGS sequence"/>
</dbReference>
<evidence type="ECO:0000313" key="1">
    <source>
        <dbReference type="EMBL" id="MBB4963488.1"/>
    </source>
</evidence>